<gene>
    <name evidence="1" type="ORF">OVA965_LOCUS36688</name>
    <name evidence="2" type="ORF">TMI583_LOCUS37710</name>
</gene>
<dbReference type="EMBL" id="CAJNOK010033522">
    <property type="protein sequence ID" value="CAF1495219.1"/>
    <property type="molecule type" value="Genomic_DNA"/>
</dbReference>
<name>A0A8S2FKQ6_9BILA</name>
<feature type="non-terminal residue" evidence="1">
    <location>
        <position position="1"/>
    </location>
</feature>
<organism evidence="1 3">
    <name type="scientific">Didymodactylos carnosus</name>
    <dbReference type="NCBI Taxonomy" id="1234261"/>
    <lineage>
        <taxon>Eukaryota</taxon>
        <taxon>Metazoa</taxon>
        <taxon>Spiralia</taxon>
        <taxon>Gnathifera</taxon>
        <taxon>Rotifera</taxon>
        <taxon>Eurotatoria</taxon>
        <taxon>Bdelloidea</taxon>
        <taxon>Philodinida</taxon>
        <taxon>Philodinidae</taxon>
        <taxon>Didymodactylos</taxon>
    </lineage>
</organism>
<dbReference type="AlphaFoldDB" id="A0A8S2FKQ6"/>
<evidence type="ECO:0000313" key="3">
    <source>
        <dbReference type="Proteomes" id="UP000677228"/>
    </source>
</evidence>
<sequence>GRPSPKIREKMLQPLVTKDSKAFTAKCIEFLVKITTNFSGAAVGALKSSIIVAMDSDPNISDSTLLILADVAAREFNIWFGISTLPEICRLNPLIFGSQQQDNYSLALPNLLPTGRILVDYQDRKCLIEIQNDVTIEKNLDKHETSVPSLLARFVHGCSSRNIDTIQIIDLNFLTKQNAFDENQIFELLTTTFLECNEYNRSVLIFDIDSLIMLSISDSKMSQSKSISNIRLYQFIREKCKTAIVEQKSSNVNVRSSYEKKHFYFY</sequence>
<dbReference type="Proteomes" id="UP000682733">
    <property type="component" value="Unassembled WGS sequence"/>
</dbReference>
<dbReference type="Proteomes" id="UP000677228">
    <property type="component" value="Unassembled WGS sequence"/>
</dbReference>
<evidence type="ECO:0000313" key="2">
    <source>
        <dbReference type="EMBL" id="CAF4284183.1"/>
    </source>
</evidence>
<dbReference type="EMBL" id="CAJOBA010055501">
    <property type="protein sequence ID" value="CAF4284183.1"/>
    <property type="molecule type" value="Genomic_DNA"/>
</dbReference>
<protein>
    <submittedName>
        <fullName evidence="1">Uncharacterized protein</fullName>
    </submittedName>
</protein>
<reference evidence="1" key="1">
    <citation type="submission" date="2021-02" db="EMBL/GenBank/DDBJ databases">
        <authorList>
            <person name="Nowell W R."/>
        </authorList>
    </citation>
    <scope>NUCLEOTIDE SEQUENCE</scope>
</reference>
<comment type="caution">
    <text evidence="1">The sequence shown here is derived from an EMBL/GenBank/DDBJ whole genome shotgun (WGS) entry which is preliminary data.</text>
</comment>
<accession>A0A8S2FKQ6</accession>
<evidence type="ECO:0000313" key="1">
    <source>
        <dbReference type="EMBL" id="CAF1495219.1"/>
    </source>
</evidence>
<proteinExistence type="predicted"/>